<dbReference type="PATRIC" id="fig|1359175.3.peg.854"/>
<dbReference type="Proteomes" id="UP000033671">
    <property type="component" value="Unassembled WGS sequence"/>
</dbReference>
<sequence length="323" mass="35368">MITLTDTLQSTASFLEWTAGTVLSEIKDYAEGVKDDTLEFYHGFSKETKEGCEKIKDVIYGDKFYGFEAVKEVLKEVLKMLLGQIKCVQKFLLARKGEAALLSIAIPVVGKIIAPVILGTTLLIYALDKVIKKPGPEKSNVANTKQDIEECSPNADKMRKYPKLSDLAQKYTEMDVTAPNVASLSSDILPALAENCAKFAKESSMKLNGLEEEIICLNNLSLNSTEDFTVAKNTLENILAKLTTEVSMLSEHVSGLGNTRNLVESSMKGEMEAKHIPQKLTSALALDNGQAAAESTSNSRSNRTAANINNSTKNSKRSFHDFQ</sequence>
<accession>A0A0F3P8P6</accession>
<organism evidence="2 3">
    <name type="scientific">Orientia tsutsugamushi str. TA716</name>
    <dbReference type="NCBI Taxonomy" id="1359175"/>
    <lineage>
        <taxon>Bacteria</taxon>
        <taxon>Pseudomonadati</taxon>
        <taxon>Pseudomonadota</taxon>
        <taxon>Alphaproteobacteria</taxon>
        <taxon>Rickettsiales</taxon>
        <taxon>Rickettsiaceae</taxon>
        <taxon>Rickettsieae</taxon>
        <taxon>Orientia</taxon>
    </lineage>
</organism>
<reference evidence="2 3" key="1">
    <citation type="submission" date="2015-01" db="EMBL/GenBank/DDBJ databases">
        <title>Genome Sequencing of Rickettsiales.</title>
        <authorList>
            <person name="Daugherty S.C."/>
            <person name="Su Q."/>
            <person name="Abolude K."/>
            <person name="Beier-Sexton M."/>
            <person name="Carlyon J.A."/>
            <person name="Carter R."/>
            <person name="Day N.P."/>
            <person name="Dumler S.J."/>
            <person name="Dyachenko V."/>
            <person name="Godinez A."/>
            <person name="Kurtti T.J."/>
            <person name="Lichay M."/>
            <person name="Mullins K.E."/>
            <person name="Ott S."/>
            <person name="Pappas-Brown V."/>
            <person name="Paris D.H."/>
            <person name="Patel P."/>
            <person name="Richards A.L."/>
            <person name="Sadzewicz L."/>
            <person name="Sears K."/>
            <person name="Seidman D."/>
            <person name="Sengamalay N."/>
            <person name="Stenos J."/>
            <person name="Tallon L.J."/>
            <person name="Vincent G."/>
            <person name="Fraser C.M."/>
            <person name="Munderloh U."/>
            <person name="Dunning-Hotopp J.C."/>
        </authorList>
    </citation>
    <scope>NUCLEOTIDE SEQUENCE [LARGE SCALE GENOMIC DNA]</scope>
    <source>
        <strain evidence="2 3">TA716</strain>
    </source>
</reference>
<feature type="compositionally biased region" description="Polar residues" evidence="1">
    <location>
        <begin position="293"/>
        <end position="313"/>
    </location>
</feature>
<evidence type="ECO:0000313" key="3">
    <source>
        <dbReference type="Proteomes" id="UP000033671"/>
    </source>
</evidence>
<name>A0A0F3P8P6_ORITS</name>
<dbReference type="RefSeq" id="WP_045916851.1">
    <property type="nucleotide sequence ID" value="NZ_LAOA01000016.1"/>
</dbReference>
<comment type="caution">
    <text evidence="2">The sequence shown here is derived from an EMBL/GenBank/DDBJ whole genome shotgun (WGS) entry which is preliminary data.</text>
</comment>
<dbReference type="EMBL" id="LAOA01000016">
    <property type="protein sequence ID" value="KJV76705.1"/>
    <property type="molecule type" value="Genomic_DNA"/>
</dbReference>
<feature type="region of interest" description="Disordered" evidence="1">
    <location>
        <begin position="289"/>
        <end position="323"/>
    </location>
</feature>
<dbReference type="AlphaFoldDB" id="A0A0F3P8P6"/>
<evidence type="ECO:0000313" key="2">
    <source>
        <dbReference type="EMBL" id="KJV76705.1"/>
    </source>
</evidence>
<protein>
    <submittedName>
        <fullName evidence="2">Uncharacterized protein</fullName>
    </submittedName>
</protein>
<gene>
    <name evidence="2" type="ORF">OTSTA716_0650</name>
</gene>
<proteinExistence type="predicted"/>
<evidence type="ECO:0000256" key="1">
    <source>
        <dbReference type="SAM" id="MobiDB-lite"/>
    </source>
</evidence>